<organism evidence="1">
    <name type="scientific">marine sediment metagenome</name>
    <dbReference type="NCBI Taxonomy" id="412755"/>
    <lineage>
        <taxon>unclassified sequences</taxon>
        <taxon>metagenomes</taxon>
        <taxon>ecological metagenomes</taxon>
    </lineage>
</organism>
<proteinExistence type="predicted"/>
<reference evidence="1" key="1">
    <citation type="journal article" date="2015" name="Nature">
        <title>Complex archaea that bridge the gap between prokaryotes and eukaryotes.</title>
        <authorList>
            <person name="Spang A."/>
            <person name="Saw J.H."/>
            <person name="Jorgensen S.L."/>
            <person name="Zaremba-Niedzwiedzka K."/>
            <person name="Martijn J."/>
            <person name="Lind A.E."/>
            <person name="van Eijk R."/>
            <person name="Schleper C."/>
            <person name="Guy L."/>
            <person name="Ettema T.J."/>
        </authorList>
    </citation>
    <scope>NUCLEOTIDE SEQUENCE</scope>
</reference>
<protein>
    <recommendedName>
        <fullName evidence="2">Terminase large subunit gp17-like C-terminal domain-containing protein</fullName>
    </recommendedName>
</protein>
<sequence>MKEQADALSAVQINASDTRYALEHNAEFFIQFFLGSELTFPVPKFHPTVFYLMTSTAVSRCAFALPRDHAKTTLAKLAVIWYLLFTNYQFVLYLSNVSATAVPAVNDIIGFFESENFISVYGRVEFKVKQDGIGFYRFDIKITDEHGNWHTKHCIIRALGAGQSIRGINIGHRRPQLAIVDDLEDKENIATEELFMKLKRWFYGTFRKCLDKFDHKIIHIGNMISNKCLLKEHCESEYWFSRIYGCLLKDGTPLWEDAWPIAKLREDFNEYLKAGMIDIWFAEMMNMPIGVGKGLIKANEIFYAPEVLPEHIEYACITIDLAISSRTWAHETSIIVHGYTGEYWQQVDLDGGIGIDPINLFDRIMVLARKWKVSVVGIESVAYQASLKFVFNYLCILGNIENMLFVDLYAQQRKVQRLAPWAAMIKDKLYAITEGDFILTEQLLTFDPKVATNDDDYIDASAYIVQMIDGWLPEIIERVTILQAPEIQTSFELEKANG</sequence>
<dbReference type="EMBL" id="LAZR01006187">
    <property type="protein sequence ID" value="KKM94064.1"/>
    <property type="molecule type" value="Genomic_DNA"/>
</dbReference>
<accession>A0A0F9LGL2</accession>
<evidence type="ECO:0008006" key="2">
    <source>
        <dbReference type="Google" id="ProtNLM"/>
    </source>
</evidence>
<evidence type="ECO:0000313" key="1">
    <source>
        <dbReference type="EMBL" id="KKM94064.1"/>
    </source>
</evidence>
<gene>
    <name evidence="1" type="ORF">LCGC14_1202060</name>
</gene>
<dbReference type="InterPro" id="IPR027417">
    <property type="entry name" value="P-loop_NTPase"/>
</dbReference>
<dbReference type="AlphaFoldDB" id="A0A0F9LGL2"/>
<comment type="caution">
    <text evidence="1">The sequence shown here is derived from an EMBL/GenBank/DDBJ whole genome shotgun (WGS) entry which is preliminary data.</text>
</comment>
<dbReference type="Gene3D" id="3.40.50.300">
    <property type="entry name" value="P-loop containing nucleotide triphosphate hydrolases"/>
    <property type="match status" value="1"/>
</dbReference>
<name>A0A0F9LGL2_9ZZZZ</name>